<name>A0ACC2NIT2_9HYME</name>
<proteinExistence type="predicted"/>
<comment type="caution">
    <text evidence="1">The sequence shown here is derived from an EMBL/GenBank/DDBJ whole genome shotgun (WGS) entry which is preliminary data.</text>
</comment>
<sequence>MEAWKIVWQDFTHSLARKPTCIKIMGKRRRYKKYVGNKNEKVSQATKYRNPPCISSNSSVQTIYEPLESSSSFGSSLGGSKRSVRSVGSQCNIIGYEASVQERLPPTPSPVDEGRAGSPHGAVQDPFNAHWDRDAHEQIMTDSETENADDSALRNRAQELPEHNDHLGGFQRLRNFVAQDENNDVVEASVDVNNCEIVLAVLKYALRYSLSQTATADLFKMISILLGCDGLPTSRYLMDRLFNNFEGVVYHACCPECVKDVSIFDSTTKTLTCKNCDVVFDVRSPTYNKFFAIIDPKFEIANLLESHWEEFQKTLRREHRKGHYSDITDGDVYRAFVDSLPLAIRFRFITLLFNADGAALYKSSNFSLWPIQATINELPYCVRSASPITCGIWFGKDKPDMRIFLKEFVLSMNKLSHEGVPCKIGDEIENIKVYSPCACVDSMARGPMQGMKLCTAYFGCNWCLHPGVYVESGDGGSVKYVVLHDIPDRTEQGTKEHMREAANSTLPVCGVKYASWLINLLGFNIIFGFVPDPMHHVDLGLGKQFLERWLTMLKPHERSRVDAIMKKIKVPNNVQRLSRPIKERKFWKAQ</sequence>
<evidence type="ECO:0000313" key="1">
    <source>
        <dbReference type="EMBL" id="KAJ8671017.1"/>
    </source>
</evidence>
<organism evidence="1 2">
    <name type="scientific">Eretmocerus hayati</name>
    <dbReference type="NCBI Taxonomy" id="131215"/>
    <lineage>
        <taxon>Eukaryota</taxon>
        <taxon>Metazoa</taxon>
        <taxon>Ecdysozoa</taxon>
        <taxon>Arthropoda</taxon>
        <taxon>Hexapoda</taxon>
        <taxon>Insecta</taxon>
        <taxon>Pterygota</taxon>
        <taxon>Neoptera</taxon>
        <taxon>Endopterygota</taxon>
        <taxon>Hymenoptera</taxon>
        <taxon>Apocrita</taxon>
        <taxon>Proctotrupomorpha</taxon>
        <taxon>Chalcidoidea</taxon>
        <taxon>Aphelinidae</taxon>
        <taxon>Aphelininae</taxon>
        <taxon>Eretmocerus</taxon>
    </lineage>
</organism>
<accession>A0ACC2NIT2</accession>
<protein>
    <submittedName>
        <fullName evidence="1">Uncharacterized protein</fullName>
    </submittedName>
</protein>
<keyword evidence="2" id="KW-1185">Reference proteome</keyword>
<reference evidence="1" key="1">
    <citation type="submission" date="2023-04" db="EMBL/GenBank/DDBJ databases">
        <title>A chromosome-level genome assembly of the parasitoid wasp Eretmocerus hayati.</title>
        <authorList>
            <person name="Zhong Y."/>
            <person name="Liu S."/>
            <person name="Liu Y."/>
        </authorList>
    </citation>
    <scope>NUCLEOTIDE SEQUENCE</scope>
    <source>
        <strain evidence="1">ZJU_SS_LIU_2023</strain>
    </source>
</reference>
<dbReference type="Proteomes" id="UP001239111">
    <property type="component" value="Chromosome 3"/>
</dbReference>
<evidence type="ECO:0000313" key="2">
    <source>
        <dbReference type="Proteomes" id="UP001239111"/>
    </source>
</evidence>
<dbReference type="EMBL" id="CM056743">
    <property type="protein sequence ID" value="KAJ8671017.1"/>
    <property type="molecule type" value="Genomic_DNA"/>
</dbReference>
<gene>
    <name evidence="1" type="ORF">QAD02_002276</name>
</gene>